<dbReference type="InterPro" id="IPR012677">
    <property type="entry name" value="Nucleotide-bd_a/b_plait_sf"/>
</dbReference>
<dbReference type="InterPro" id="IPR013025">
    <property type="entry name" value="Ribosomal_uL23-like"/>
</dbReference>
<organism evidence="5 6">
    <name type="scientific">Candidatus Nomurabacteria bacterium GW2011_GWD2_39_12</name>
    <dbReference type="NCBI Taxonomy" id="1618759"/>
    <lineage>
        <taxon>Bacteria</taxon>
        <taxon>Candidatus Nomuraibacteriota</taxon>
    </lineage>
</organism>
<evidence type="ECO:0000256" key="3">
    <source>
        <dbReference type="ARBA" id="ARBA00023274"/>
    </source>
</evidence>
<dbReference type="GO" id="GO:0006412">
    <property type="term" value="P:translation"/>
    <property type="evidence" value="ECO:0007669"/>
    <property type="project" value="InterPro"/>
</dbReference>
<reference evidence="5 6" key="1">
    <citation type="journal article" date="2015" name="Nature">
        <title>rRNA introns, odd ribosomes, and small enigmatic genomes across a large radiation of phyla.</title>
        <authorList>
            <person name="Brown C.T."/>
            <person name="Hug L.A."/>
            <person name="Thomas B.C."/>
            <person name="Sharon I."/>
            <person name="Castelle C.J."/>
            <person name="Singh A."/>
            <person name="Wilkins M.J."/>
            <person name="Williams K.H."/>
            <person name="Banfield J.F."/>
        </authorList>
    </citation>
    <scope>NUCLEOTIDE SEQUENCE [LARGE SCALE GENOMIC DNA]</scope>
</reference>
<evidence type="ECO:0000313" key="6">
    <source>
        <dbReference type="Proteomes" id="UP000033998"/>
    </source>
</evidence>
<dbReference type="Pfam" id="PF00276">
    <property type="entry name" value="Ribosomal_L23"/>
    <property type="match status" value="1"/>
</dbReference>
<proteinExistence type="inferred from homology"/>
<dbReference type="GO" id="GO:0003735">
    <property type="term" value="F:structural constituent of ribosome"/>
    <property type="evidence" value="ECO:0007669"/>
    <property type="project" value="InterPro"/>
</dbReference>
<dbReference type="GO" id="GO:1990904">
    <property type="term" value="C:ribonucleoprotein complex"/>
    <property type="evidence" value="ECO:0007669"/>
    <property type="project" value="UniProtKB-KW"/>
</dbReference>
<keyword evidence="3" id="KW-0687">Ribonucleoprotein</keyword>
<dbReference type="GO" id="GO:0005840">
    <property type="term" value="C:ribosome"/>
    <property type="evidence" value="ECO:0007669"/>
    <property type="project" value="UniProtKB-KW"/>
</dbReference>
<evidence type="ECO:0000256" key="4">
    <source>
        <dbReference type="ARBA" id="ARBA00035481"/>
    </source>
</evidence>
<gene>
    <name evidence="5" type="ORF">UT27_C0012G0024</name>
</gene>
<dbReference type="Gene3D" id="3.30.70.330">
    <property type="match status" value="1"/>
</dbReference>
<sequence>MAKKKSIKKEEVKVAPKMKGRVTEKASFAQEQNVYTFNVEKGENKTEIKKKIFALYKVKPIKVNVLPIPKKNTTFKGKPSTRGGGRKALVYLKKGDKIEIA</sequence>
<comment type="similarity">
    <text evidence="1">Belongs to the universal ribosomal protein uL23 family.</text>
</comment>
<evidence type="ECO:0000256" key="1">
    <source>
        <dbReference type="ARBA" id="ARBA00006700"/>
    </source>
</evidence>
<protein>
    <recommendedName>
        <fullName evidence="4">50S ribosomal protein L23</fullName>
    </recommendedName>
</protein>
<dbReference type="EMBL" id="LBWE01000012">
    <property type="protein sequence ID" value="KKR01020.1"/>
    <property type="molecule type" value="Genomic_DNA"/>
</dbReference>
<dbReference type="InterPro" id="IPR012678">
    <property type="entry name" value="Ribosomal_uL23/eL15/eS24_sf"/>
</dbReference>
<evidence type="ECO:0000313" key="5">
    <source>
        <dbReference type="EMBL" id="KKR01020.1"/>
    </source>
</evidence>
<dbReference type="SUPFAM" id="SSF54189">
    <property type="entry name" value="Ribosomal proteins S24e, L23 and L15e"/>
    <property type="match status" value="1"/>
</dbReference>
<name>A0A837HPZ6_9BACT</name>
<keyword evidence="2 5" id="KW-0689">Ribosomal protein</keyword>
<accession>A0A837HPZ6</accession>
<comment type="caution">
    <text evidence="5">The sequence shown here is derived from an EMBL/GenBank/DDBJ whole genome shotgun (WGS) entry which is preliminary data.</text>
</comment>
<dbReference type="AlphaFoldDB" id="A0A837HPZ6"/>
<evidence type="ECO:0000256" key="2">
    <source>
        <dbReference type="ARBA" id="ARBA00022980"/>
    </source>
</evidence>
<dbReference type="Proteomes" id="UP000033998">
    <property type="component" value="Unassembled WGS sequence"/>
</dbReference>